<accession>A0A3N4KPI7</accession>
<dbReference type="STRING" id="1392247.A0A3N4KPI7"/>
<dbReference type="OrthoDB" id="4001642at2759"/>
<keyword evidence="3" id="KW-1185">Reference proteome</keyword>
<dbReference type="PANTHER" id="PTHR36419:SF1">
    <property type="entry name" value="RHO1 GEF LOCALIZING PROTEIN 1"/>
    <property type="match status" value="1"/>
</dbReference>
<gene>
    <name evidence="2" type="ORF">P167DRAFT_495412</name>
</gene>
<dbReference type="AlphaFoldDB" id="A0A3N4KPI7"/>
<dbReference type="InParanoid" id="A0A3N4KPI7"/>
<dbReference type="GO" id="GO:0000917">
    <property type="term" value="P:division septum assembly"/>
    <property type="evidence" value="ECO:0007669"/>
    <property type="project" value="TreeGrafter"/>
</dbReference>
<evidence type="ECO:0000313" key="3">
    <source>
        <dbReference type="Proteomes" id="UP000277580"/>
    </source>
</evidence>
<dbReference type="Pfam" id="PF02752">
    <property type="entry name" value="Arrestin_C"/>
    <property type="match status" value="1"/>
</dbReference>
<dbReference type="InterPro" id="IPR011022">
    <property type="entry name" value="Arrestin_C-like"/>
</dbReference>
<dbReference type="PANTHER" id="PTHR36419">
    <property type="entry name" value="ARRESTIN FAMILY PROTEIN 1"/>
    <property type="match status" value="1"/>
</dbReference>
<reference evidence="2 3" key="1">
    <citation type="journal article" date="2018" name="Nat. Ecol. Evol.">
        <title>Pezizomycetes genomes reveal the molecular basis of ectomycorrhizal truffle lifestyle.</title>
        <authorList>
            <person name="Murat C."/>
            <person name="Payen T."/>
            <person name="Noel B."/>
            <person name="Kuo A."/>
            <person name="Morin E."/>
            <person name="Chen J."/>
            <person name="Kohler A."/>
            <person name="Krizsan K."/>
            <person name="Balestrini R."/>
            <person name="Da Silva C."/>
            <person name="Montanini B."/>
            <person name="Hainaut M."/>
            <person name="Levati E."/>
            <person name="Barry K.W."/>
            <person name="Belfiori B."/>
            <person name="Cichocki N."/>
            <person name="Clum A."/>
            <person name="Dockter R.B."/>
            <person name="Fauchery L."/>
            <person name="Guy J."/>
            <person name="Iotti M."/>
            <person name="Le Tacon F."/>
            <person name="Lindquist E.A."/>
            <person name="Lipzen A."/>
            <person name="Malagnac F."/>
            <person name="Mello A."/>
            <person name="Molinier V."/>
            <person name="Miyauchi S."/>
            <person name="Poulain J."/>
            <person name="Riccioni C."/>
            <person name="Rubini A."/>
            <person name="Sitrit Y."/>
            <person name="Splivallo R."/>
            <person name="Traeger S."/>
            <person name="Wang M."/>
            <person name="Zifcakova L."/>
            <person name="Wipf D."/>
            <person name="Zambonelli A."/>
            <person name="Paolocci F."/>
            <person name="Nowrousian M."/>
            <person name="Ottonello S."/>
            <person name="Baldrian P."/>
            <person name="Spatafora J.W."/>
            <person name="Henrissat B."/>
            <person name="Nagy L.G."/>
            <person name="Aury J.M."/>
            <person name="Wincker P."/>
            <person name="Grigoriev I.V."/>
            <person name="Bonfante P."/>
            <person name="Martin F.M."/>
        </authorList>
    </citation>
    <scope>NUCLEOTIDE SEQUENCE [LARGE SCALE GENOMIC DNA]</scope>
    <source>
        <strain evidence="2 3">CCBAS932</strain>
    </source>
</reference>
<feature type="domain" description="Arrestin C-terminal-like" evidence="1">
    <location>
        <begin position="191"/>
        <end position="347"/>
    </location>
</feature>
<organism evidence="2 3">
    <name type="scientific">Morchella conica CCBAS932</name>
    <dbReference type="NCBI Taxonomy" id="1392247"/>
    <lineage>
        <taxon>Eukaryota</taxon>
        <taxon>Fungi</taxon>
        <taxon>Dikarya</taxon>
        <taxon>Ascomycota</taxon>
        <taxon>Pezizomycotina</taxon>
        <taxon>Pezizomycetes</taxon>
        <taxon>Pezizales</taxon>
        <taxon>Morchellaceae</taxon>
        <taxon>Morchella</taxon>
    </lineage>
</organism>
<dbReference type="GO" id="GO:0000935">
    <property type="term" value="C:division septum"/>
    <property type="evidence" value="ECO:0007669"/>
    <property type="project" value="TreeGrafter"/>
</dbReference>
<evidence type="ECO:0000259" key="1">
    <source>
        <dbReference type="SMART" id="SM01017"/>
    </source>
</evidence>
<protein>
    <recommendedName>
        <fullName evidence="1">Arrestin C-terminal-like domain-containing protein</fullName>
    </recommendedName>
</protein>
<evidence type="ECO:0000313" key="2">
    <source>
        <dbReference type="EMBL" id="RPB07685.1"/>
    </source>
</evidence>
<dbReference type="Proteomes" id="UP000277580">
    <property type="component" value="Unassembled WGS sequence"/>
</dbReference>
<proteinExistence type="predicted"/>
<name>A0A3N4KPI7_9PEZI</name>
<dbReference type="InterPro" id="IPR053060">
    <property type="entry name" value="Cytokinesis_Signaling_Reg"/>
</dbReference>
<sequence>MEILEKIPAFVRISGPPNSNFLVGYPGISATMPRIEGKVEIRPGSGYTAPVAISFVSIGLYRKETIHPHADGVISGRLAAPRKELRKLVAKEQRLYQCPAGMPYEMVMAMDLPFMLMIPVSGSGSEDILNVPPASLTLPSRVAETYYELEVSVRQGHTELTKHTFPVPITRYDTLSSFGMYNRPETQERVSDHLVTLCMVLERWSFGPNDPVEVSVRLTPNPDWIVKARKVSISKIVVAIEEHITYNPQGDEPSTKVKQLTSKKEVVGQKLPESGYETRINIKFPAKELRDSDGYLPPGKPAFPLYEVSGFTTSATLYKIDYFLTVKAHMSSCRDITLRQKIVVSPFDYKTCHDELPAIQEAAQVAYRIGQEGPRLPAPVIIYPSDTAMLRRVNMTKVGNERKLIIQ</sequence>
<dbReference type="SMART" id="SM01017">
    <property type="entry name" value="Arrestin_C"/>
    <property type="match status" value="1"/>
</dbReference>
<dbReference type="EMBL" id="ML119177">
    <property type="protein sequence ID" value="RPB07685.1"/>
    <property type="molecule type" value="Genomic_DNA"/>
</dbReference>